<dbReference type="HOGENOM" id="CLU_019594_0_0_1"/>
<keyword evidence="2" id="KW-0732">Signal</keyword>
<dbReference type="InterPro" id="IPR001507">
    <property type="entry name" value="ZP_dom"/>
</dbReference>
<feature type="signal peptide" evidence="2">
    <location>
        <begin position="1"/>
        <end position="18"/>
    </location>
</feature>
<feature type="chain" id="PRO_5017288938" description="ZP domain-containing protein" evidence="2">
    <location>
        <begin position="19"/>
        <end position="796"/>
    </location>
</feature>
<dbReference type="PROSITE" id="PS51034">
    <property type="entry name" value="ZP_2"/>
    <property type="match status" value="1"/>
</dbReference>
<dbReference type="PANTHER" id="PTHR11576:SF24">
    <property type="entry name" value="ZP DOMAIN-CONTAINING PROTEIN"/>
    <property type="match status" value="1"/>
</dbReference>
<dbReference type="InterPro" id="IPR042235">
    <property type="entry name" value="ZP-C_dom"/>
</dbReference>
<dbReference type="STRING" id="8090.ENSORLP00000000744"/>
<dbReference type="Ensembl" id="ENSORLT00000000744.2">
    <property type="protein sequence ID" value="ENSORLP00000000744.2"/>
    <property type="gene ID" value="ENSORLG00000000605.2"/>
</dbReference>
<dbReference type="Gene3D" id="2.60.40.4100">
    <property type="entry name" value="Zona pellucida, ZP-C domain"/>
    <property type="match status" value="1"/>
</dbReference>
<feature type="domain" description="ZP" evidence="3">
    <location>
        <begin position="522"/>
        <end position="779"/>
    </location>
</feature>
<organism evidence="4 5">
    <name type="scientific">Oryzias latipes</name>
    <name type="common">Japanese rice fish</name>
    <name type="synonym">Japanese killifish</name>
    <dbReference type="NCBI Taxonomy" id="8090"/>
    <lineage>
        <taxon>Eukaryota</taxon>
        <taxon>Metazoa</taxon>
        <taxon>Chordata</taxon>
        <taxon>Craniata</taxon>
        <taxon>Vertebrata</taxon>
        <taxon>Euteleostomi</taxon>
        <taxon>Actinopterygii</taxon>
        <taxon>Neopterygii</taxon>
        <taxon>Teleostei</taxon>
        <taxon>Neoteleostei</taxon>
        <taxon>Acanthomorphata</taxon>
        <taxon>Ovalentaria</taxon>
        <taxon>Atherinomorphae</taxon>
        <taxon>Beloniformes</taxon>
        <taxon>Adrianichthyidae</taxon>
        <taxon>Oryziinae</taxon>
        <taxon>Oryzias</taxon>
    </lineage>
</organism>
<dbReference type="GeneTree" id="ENSGT00940000156038"/>
<dbReference type="InParanoid" id="H2L4P7"/>
<dbReference type="AlphaFoldDB" id="H2L4P7"/>
<evidence type="ECO:0000313" key="4">
    <source>
        <dbReference type="Ensembl" id="ENSORLP00000000744.2"/>
    </source>
</evidence>
<name>H2L4P7_ORYLA</name>
<dbReference type="InterPro" id="IPR055356">
    <property type="entry name" value="ZP-N"/>
</dbReference>
<accession>H2L4P7</accession>
<dbReference type="InterPro" id="IPR014853">
    <property type="entry name" value="VWF/SSPO/ZAN-like_Cys-rich_dom"/>
</dbReference>
<evidence type="ECO:0000259" key="3">
    <source>
        <dbReference type="PROSITE" id="PS51034"/>
    </source>
</evidence>
<dbReference type="SMART" id="SM00241">
    <property type="entry name" value="ZP"/>
    <property type="match status" value="1"/>
</dbReference>
<keyword evidence="1" id="KW-1015">Disulfide bond</keyword>
<reference evidence="4 5" key="1">
    <citation type="journal article" date="2007" name="Nature">
        <title>The medaka draft genome and insights into vertebrate genome evolution.</title>
        <authorList>
            <person name="Kasahara M."/>
            <person name="Naruse K."/>
            <person name="Sasaki S."/>
            <person name="Nakatani Y."/>
            <person name="Qu W."/>
            <person name="Ahsan B."/>
            <person name="Yamada T."/>
            <person name="Nagayasu Y."/>
            <person name="Doi K."/>
            <person name="Kasai Y."/>
            <person name="Jindo T."/>
            <person name="Kobayashi D."/>
            <person name="Shimada A."/>
            <person name="Toyoda A."/>
            <person name="Kuroki Y."/>
            <person name="Fujiyama A."/>
            <person name="Sasaki T."/>
            <person name="Shimizu A."/>
            <person name="Asakawa S."/>
            <person name="Shimizu N."/>
            <person name="Hashimoto S."/>
            <person name="Yang J."/>
            <person name="Lee Y."/>
            <person name="Matsushima K."/>
            <person name="Sugano S."/>
            <person name="Sakaizumi M."/>
            <person name="Narita T."/>
            <person name="Ohishi K."/>
            <person name="Haga S."/>
            <person name="Ohta F."/>
            <person name="Nomoto H."/>
            <person name="Nogata K."/>
            <person name="Morishita T."/>
            <person name="Endo T."/>
            <person name="Shin-I T."/>
            <person name="Takeda H."/>
            <person name="Morishita S."/>
            <person name="Kohara Y."/>
        </authorList>
    </citation>
    <scope>NUCLEOTIDE SEQUENCE [LARGE SCALE GENOMIC DNA]</scope>
    <source>
        <strain evidence="4 5">Hd-rR</strain>
    </source>
</reference>
<protein>
    <recommendedName>
        <fullName evidence="3">ZP domain-containing protein</fullName>
    </recommendedName>
</protein>
<dbReference type="Proteomes" id="UP000001038">
    <property type="component" value="Chromosome 2"/>
</dbReference>
<sequence length="796" mass="86969">MLFLLLAVVCTQVDLHRSEMVTGKGEVDLSACAITYLGQEYSKTKVSIVNSSLSLCSPGENPDCLLLVDLQVDRVFLEVVHEATNPGSRIHQSLPSIQSSSPCRLDAVVQDQSNNTQLFASIYNFGKQTVLEVNVTSFFTAANIDLVLVVTGNPVKQLSFPKARLDGHLILDISGCRYSNEIIYPGKSAQNDPTSCLNVTCSASADLSISTKCGSAEVCQLGTGCVPRPDVCSVTASTVIDFNGRLHPVSDRCAYTLMEPRGDSAFHLLAGFRERRRRDVTFLDHLILRLPNATMFLGQGGEVRVSGQVLQLNETAQVVQGVELRKDRTGVTARMPSSNVTIYFDGTTAHVAGTPTGVAGLCGDPSDPSQTITLSEAKSATYSELGCEVQPADHVNKTMDCNSTAEHCKVVEHSAFASCRPHADPQPYLSACTDTLCNYPVADGLRCQFLKAYATTCNLRTGNKLQWRETVGCTVDVSASCLDQYCSPHEFCGERNGDISCICRANFAYKHRSENTLGDPAVCTQSSASLSLAICLLEDKGLDHTSLHLMDQRCRGRVNSQSHMVTFGFSLNSTCGTQATMNGSQVLYTNTVMTSNRSQSVIFRHNAAAINFSCSFLKPSSRTLAFKVKQSSIVQRIVTGIWNYTLRMNAYIDGSHTTLVEPTSVVELNQRIWMELSTEGLDDQSMAVVINSCWATNQPLGNDTMRYDLIINGCPNPQDGTVRMDSNGAGTSNYFSFNMFEFAGNSGENEEIYLHCKLEMCLKQGGSCLQNCRGSRRRRSLFGRTNPAFISMIWKR</sequence>
<reference evidence="4" key="2">
    <citation type="submission" date="2025-08" db="UniProtKB">
        <authorList>
            <consortium name="Ensembl"/>
        </authorList>
    </citation>
    <scope>IDENTIFICATION</scope>
    <source>
        <strain evidence="4">Hd-rR</strain>
    </source>
</reference>
<dbReference type="Bgee" id="ENSORLG00000000605">
    <property type="expression patterns" value="Expressed in gastrula and 5 other cell types or tissues"/>
</dbReference>
<dbReference type="Gene3D" id="2.60.40.3210">
    <property type="entry name" value="Zona pellucida, ZP-N domain"/>
    <property type="match status" value="1"/>
</dbReference>
<evidence type="ECO:0000313" key="5">
    <source>
        <dbReference type="Proteomes" id="UP000001038"/>
    </source>
</evidence>
<evidence type="ECO:0000256" key="1">
    <source>
        <dbReference type="ARBA" id="ARBA00023157"/>
    </source>
</evidence>
<evidence type="ECO:0000256" key="2">
    <source>
        <dbReference type="SAM" id="SignalP"/>
    </source>
</evidence>
<dbReference type="InterPro" id="IPR055355">
    <property type="entry name" value="ZP-C"/>
</dbReference>
<reference evidence="4" key="3">
    <citation type="submission" date="2025-09" db="UniProtKB">
        <authorList>
            <consortium name="Ensembl"/>
        </authorList>
    </citation>
    <scope>IDENTIFICATION</scope>
    <source>
        <strain evidence="4">Hd-rR</strain>
    </source>
</reference>
<dbReference type="eggNOG" id="KOG1216">
    <property type="taxonomic scope" value="Eukaryota"/>
</dbReference>
<dbReference type="SMART" id="SM00832">
    <property type="entry name" value="C8"/>
    <property type="match status" value="1"/>
</dbReference>
<dbReference type="Pfam" id="PF00100">
    <property type="entry name" value="Zona_pellucida"/>
    <property type="match status" value="1"/>
</dbReference>
<dbReference type="PANTHER" id="PTHR11576">
    <property type="entry name" value="ZONA PELLUCIDA SPERM-BINDING PROTEIN 3"/>
    <property type="match status" value="1"/>
</dbReference>
<proteinExistence type="predicted"/>
<dbReference type="Pfam" id="PF23344">
    <property type="entry name" value="ZP-N"/>
    <property type="match status" value="1"/>
</dbReference>
<keyword evidence="5" id="KW-1185">Reference proteome</keyword>
<dbReference type="Pfam" id="PF08742">
    <property type="entry name" value="C8"/>
    <property type="match status" value="1"/>
</dbReference>